<dbReference type="GO" id="GO:0070573">
    <property type="term" value="F:metallodipeptidase activity"/>
    <property type="evidence" value="ECO:0007669"/>
    <property type="project" value="InterPro"/>
</dbReference>
<dbReference type="Gene3D" id="3.20.20.140">
    <property type="entry name" value="Metal-dependent hydrolases"/>
    <property type="match status" value="1"/>
</dbReference>
<evidence type="ECO:0000256" key="1">
    <source>
        <dbReference type="SAM" id="MobiDB-lite"/>
    </source>
</evidence>
<keyword evidence="2" id="KW-0378">Hydrolase</keyword>
<dbReference type="PANTHER" id="PTHR10443">
    <property type="entry name" value="MICROSOMAL DIPEPTIDASE"/>
    <property type="match status" value="1"/>
</dbReference>
<gene>
    <name evidence="2" type="ORF">HDF15_000830</name>
</gene>
<dbReference type="EC" id="3.4.13.19" evidence="2"/>
<dbReference type="SUPFAM" id="SSF51556">
    <property type="entry name" value="Metallo-dependent hydrolases"/>
    <property type="match status" value="1"/>
</dbReference>
<keyword evidence="2" id="KW-0224">Dipeptidase</keyword>
<feature type="compositionally biased region" description="Polar residues" evidence="1">
    <location>
        <begin position="1"/>
        <end position="14"/>
    </location>
</feature>
<dbReference type="CDD" id="cd01301">
    <property type="entry name" value="rDP_like"/>
    <property type="match status" value="1"/>
</dbReference>
<accession>A0A7W7ZM76</accession>
<reference evidence="2 3" key="1">
    <citation type="submission" date="2020-08" db="EMBL/GenBank/DDBJ databases">
        <title>Genomic Encyclopedia of Type Strains, Phase IV (KMG-V): Genome sequencing to study the core and pangenomes of soil and plant-associated prokaryotes.</title>
        <authorList>
            <person name="Whitman W."/>
        </authorList>
    </citation>
    <scope>NUCLEOTIDE SEQUENCE [LARGE SCALE GENOMIC DNA]</scope>
    <source>
        <strain evidence="2 3">X5P3</strain>
    </source>
</reference>
<dbReference type="RefSeq" id="WP_184253006.1">
    <property type="nucleotide sequence ID" value="NZ_JACHIO010000003.1"/>
</dbReference>
<dbReference type="PROSITE" id="PS00869">
    <property type="entry name" value="RENAL_DIPEPTIDASE_1"/>
    <property type="match status" value="1"/>
</dbReference>
<name>A0A7W7ZM76_9BACT</name>
<dbReference type="EMBL" id="JACHIO010000003">
    <property type="protein sequence ID" value="MBB5062500.1"/>
    <property type="molecule type" value="Genomic_DNA"/>
</dbReference>
<feature type="region of interest" description="Disordered" evidence="1">
    <location>
        <begin position="1"/>
        <end position="27"/>
    </location>
</feature>
<dbReference type="AlphaFoldDB" id="A0A7W7ZM76"/>
<sequence length="393" mass="43187">MSLKAATNFSTEANVHTGHRNRSQSNDLAVRARKLADEAIGIDSHIDTVQRILVMGEDLGKRWDVGHVDIPRLHAGGTHAPFFALWVPVYFPGAEAVRRTLDLRDAMQTLFETRKDEIELATTADDIERIVKEGKIAAFITVEGGHTIDDDLRVLRMYYQLGIRSMTLTHSRNNNWADSATDTPVHNGLTDFGREVVREMNRLGMVVDVSHVADKTFYDALEVTTKPVMLTHSSMRAISDVPRNVTDEMLWALAKNGGVVGITFGEGFINPKDAEALRSAIEIETTAPVMAGRTLDDYAAQDVRKLFGTRVKVAATVEDVADHIDHAVKVAGIDHVGIGSDFDGVSGPPNGLDDVSKMPALIEVLLERGYSDRDLKKILGGNTLRVIREVTGR</sequence>
<organism evidence="2 3">
    <name type="scientific">Granulicella mallensis</name>
    <dbReference type="NCBI Taxonomy" id="940614"/>
    <lineage>
        <taxon>Bacteria</taxon>
        <taxon>Pseudomonadati</taxon>
        <taxon>Acidobacteriota</taxon>
        <taxon>Terriglobia</taxon>
        <taxon>Terriglobales</taxon>
        <taxon>Acidobacteriaceae</taxon>
        <taxon>Granulicella</taxon>
    </lineage>
</organism>
<dbReference type="Proteomes" id="UP000584867">
    <property type="component" value="Unassembled WGS sequence"/>
</dbReference>
<proteinExistence type="predicted"/>
<evidence type="ECO:0000313" key="2">
    <source>
        <dbReference type="EMBL" id="MBB5062500.1"/>
    </source>
</evidence>
<dbReference type="PANTHER" id="PTHR10443:SF12">
    <property type="entry name" value="DIPEPTIDASE"/>
    <property type="match status" value="1"/>
</dbReference>
<keyword evidence="2" id="KW-0645">Protease</keyword>
<dbReference type="PROSITE" id="PS51365">
    <property type="entry name" value="RENAL_DIPEPTIDASE_2"/>
    <property type="match status" value="1"/>
</dbReference>
<dbReference type="InterPro" id="IPR000180">
    <property type="entry name" value="Dipep_AS"/>
</dbReference>
<dbReference type="InterPro" id="IPR008257">
    <property type="entry name" value="Pept_M19"/>
</dbReference>
<dbReference type="Pfam" id="PF01244">
    <property type="entry name" value="Peptidase_M19"/>
    <property type="match status" value="1"/>
</dbReference>
<comment type="caution">
    <text evidence="2">The sequence shown here is derived from an EMBL/GenBank/DDBJ whole genome shotgun (WGS) entry which is preliminary data.</text>
</comment>
<evidence type="ECO:0000313" key="3">
    <source>
        <dbReference type="Proteomes" id="UP000584867"/>
    </source>
</evidence>
<protein>
    <submittedName>
        <fullName evidence="2">Membrane dipeptidase</fullName>
        <ecNumber evidence="2">3.4.13.19</ecNumber>
    </submittedName>
</protein>
<dbReference type="GO" id="GO:0006508">
    <property type="term" value="P:proteolysis"/>
    <property type="evidence" value="ECO:0007669"/>
    <property type="project" value="InterPro"/>
</dbReference>
<dbReference type="InterPro" id="IPR032466">
    <property type="entry name" value="Metal_Hydrolase"/>
</dbReference>